<dbReference type="Pfam" id="PF08238">
    <property type="entry name" value="Sel1"/>
    <property type="match status" value="3"/>
</dbReference>
<dbReference type="PANTHER" id="PTHR11102:SF160">
    <property type="entry name" value="ERAD-ASSOCIATED E3 UBIQUITIN-PROTEIN LIGASE COMPONENT HRD3"/>
    <property type="match status" value="1"/>
</dbReference>
<dbReference type="Proteomes" id="UP000199470">
    <property type="component" value="Unassembled WGS sequence"/>
</dbReference>
<dbReference type="SUPFAM" id="SSF81901">
    <property type="entry name" value="HCP-like"/>
    <property type="match status" value="1"/>
</dbReference>
<dbReference type="InterPro" id="IPR011990">
    <property type="entry name" value="TPR-like_helical_dom_sf"/>
</dbReference>
<accession>A0A1I4U812</accession>
<sequence>MKKSITALFAASLTCLAFAADTPSPPPPPASINPLQPSDLSAPVLVKWSDRSLDNVRLFAANGRPSAVGELCSRYRHGRGTPKDNAAALQWCTKGAALERTSAQVALAEMYYDGIGVKRDRQTALRWYLAADETGGDDEAQYMLYTMYDSGRAVAKNRQKALAYLSQAANAGHERAIAKSKELNPAWQPDAERPPEESIAPTPAMPTQRFRARTGHYYEAHFRFDKSKRRSFELTLDNPGQHEQWAPMLSVCLTAESPSDAACLMFARNMPGDARLYASASTLASDNQSRSDEQELDETFNVGDKIRLEVFVEGPQIHFLINGTQELVQDIVFQPELLQLTCSTAECDIKFESGGQTSPNDFPGR</sequence>
<organism evidence="2 3">
    <name type="scientific">Rugamonas rubra</name>
    <dbReference type="NCBI Taxonomy" id="758825"/>
    <lineage>
        <taxon>Bacteria</taxon>
        <taxon>Pseudomonadati</taxon>
        <taxon>Pseudomonadota</taxon>
        <taxon>Betaproteobacteria</taxon>
        <taxon>Burkholderiales</taxon>
        <taxon>Oxalobacteraceae</taxon>
        <taxon>Telluria group</taxon>
        <taxon>Rugamonas</taxon>
    </lineage>
</organism>
<dbReference type="InterPro" id="IPR006597">
    <property type="entry name" value="Sel1-like"/>
</dbReference>
<dbReference type="InterPro" id="IPR050767">
    <property type="entry name" value="Sel1_AlgK"/>
</dbReference>
<dbReference type="RefSeq" id="WP_139236785.1">
    <property type="nucleotide sequence ID" value="NZ_FOTW01000038.1"/>
</dbReference>
<dbReference type="Gene3D" id="1.25.40.10">
    <property type="entry name" value="Tetratricopeptide repeat domain"/>
    <property type="match status" value="1"/>
</dbReference>
<feature type="signal peptide" evidence="1">
    <location>
        <begin position="1"/>
        <end position="19"/>
    </location>
</feature>
<proteinExistence type="predicted"/>
<dbReference type="STRING" id="758825.SAMN02982985_05534"/>
<dbReference type="OrthoDB" id="5365194at2"/>
<dbReference type="AlphaFoldDB" id="A0A1I4U812"/>
<reference evidence="2 3" key="1">
    <citation type="submission" date="2016-10" db="EMBL/GenBank/DDBJ databases">
        <authorList>
            <person name="de Groot N.N."/>
        </authorList>
    </citation>
    <scope>NUCLEOTIDE SEQUENCE [LARGE SCALE GENOMIC DNA]</scope>
    <source>
        <strain evidence="2 3">ATCC 43154</strain>
    </source>
</reference>
<dbReference type="PANTHER" id="PTHR11102">
    <property type="entry name" value="SEL-1-LIKE PROTEIN"/>
    <property type="match status" value="1"/>
</dbReference>
<evidence type="ECO:0000313" key="2">
    <source>
        <dbReference type="EMBL" id="SFM85128.1"/>
    </source>
</evidence>
<evidence type="ECO:0000256" key="1">
    <source>
        <dbReference type="SAM" id="SignalP"/>
    </source>
</evidence>
<name>A0A1I4U812_9BURK</name>
<evidence type="ECO:0000313" key="3">
    <source>
        <dbReference type="Proteomes" id="UP000199470"/>
    </source>
</evidence>
<dbReference type="SMART" id="SM00671">
    <property type="entry name" value="SEL1"/>
    <property type="match status" value="3"/>
</dbReference>
<keyword evidence="3" id="KW-1185">Reference proteome</keyword>
<gene>
    <name evidence="2" type="ORF">SAMN02982985_05534</name>
</gene>
<feature type="chain" id="PRO_5011653261" evidence="1">
    <location>
        <begin position="20"/>
        <end position="365"/>
    </location>
</feature>
<protein>
    <submittedName>
        <fullName evidence="2">Sel1 repeat-containing protein</fullName>
    </submittedName>
</protein>
<keyword evidence="1" id="KW-0732">Signal</keyword>
<dbReference type="EMBL" id="FOTW01000038">
    <property type="protein sequence ID" value="SFM85128.1"/>
    <property type="molecule type" value="Genomic_DNA"/>
</dbReference>